<dbReference type="InterPro" id="IPR027417">
    <property type="entry name" value="P-loop_NTPase"/>
</dbReference>
<keyword evidence="10" id="KW-0472">Membrane</keyword>
<keyword evidence="8" id="KW-0408">Iron</keyword>
<dbReference type="SUPFAM" id="SSF52540">
    <property type="entry name" value="P-loop containing nucleoside triphosphate hydrolases"/>
    <property type="match status" value="1"/>
</dbReference>
<keyword evidence="3" id="KW-0813">Transport</keyword>
<evidence type="ECO:0000259" key="11">
    <source>
        <dbReference type="PROSITE" id="PS50893"/>
    </source>
</evidence>
<evidence type="ECO:0000313" key="12">
    <source>
        <dbReference type="EMBL" id="TWI57461.1"/>
    </source>
</evidence>
<dbReference type="InterPro" id="IPR051535">
    <property type="entry name" value="Siderophore_ABC-ATPase"/>
</dbReference>
<name>A0A562QL39_9PSED</name>
<evidence type="ECO:0000256" key="6">
    <source>
        <dbReference type="ARBA" id="ARBA00022741"/>
    </source>
</evidence>
<dbReference type="GO" id="GO:0005886">
    <property type="term" value="C:plasma membrane"/>
    <property type="evidence" value="ECO:0007669"/>
    <property type="project" value="UniProtKB-SubCell"/>
</dbReference>
<keyword evidence="9" id="KW-0406">Ion transport</keyword>
<keyword evidence="6" id="KW-0547">Nucleotide-binding</keyword>
<dbReference type="PROSITE" id="PS00211">
    <property type="entry name" value="ABC_TRANSPORTER_1"/>
    <property type="match status" value="1"/>
</dbReference>
<dbReference type="InterPro" id="IPR003439">
    <property type="entry name" value="ABC_transporter-like_ATP-bd"/>
</dbReference>
<dbReference type="Gene3D" id="3.40.50.300">
    <property type="entry name" value="P-loop containing nucleotide triphosphate hydrolases"/>
    <property type="match status" value="1"/>
</dbReference>
<sequence length="264" mass="28993">MNIHVSYPSRLYSDKLSLDCGSTRICHDISVAIPDRGFTVIIGPNGCGKSTLLRGLSRLVRPSAGKVHLDGKVISDYSTREVAQRLGLLPQSAQAPEGIRVGELVSRGRFPYRRAFSTWSDEDERAVLAALQATSTLELIDREVDTLSGGQRQRVWIALALAQETPVLLLDEPTTFLDIAHQIELLNLLRNLKETGNRTLVAVLHDLNHACRYADHLIAMRDGRILFEGSPAEIITPSNIEALFGLRCVVISDPVSGTPLVVPR</sequence>
<keyword evidence="5" id="KW-0410">Iron transport</keyword>
<comment type="similarity">
    <text evidence="2">Belongs to the ABC transporter superfamily.</text>
</comment>
<proteinExistence type="inferred from homology"/>
<dbReference type="InterPro" id="IPR017871">
    <property type="entry name" value="ABC_transporter-like_CS"/>
</dbReference>
<dbReference type="CDD" id="cd03214">
    <property type="entry name" value="ABC_Iron-Siderophores_B12_Hemin"/>
    <property type="match status" value="1"/>
</dbReference>
<evidence type="ECO:0000256" key="10">
    <source>
        <dbReference type="ARBA" id="ARBA00023136"/>
    </source>
</evidence>
<comment type="subcellular location">
    <subcellularLocation>
        <location evidence="1">Cell membrane</location>
        <topology evidence="1">Peripheral membrane protein</topology>
    </subcellularLocation>
</comment>
<evidence type="ECO:0000256" key="4">
    <source>
        <dbReference type="ARBA" id="ARBA00022475"/>
    </source>
</evidence>
<dbReference type="InterPro" id="IPR003593">
    <property type="entry name" value="AAA+_ATPase"/>
</dbReference>
<evidence type="ECO:0000256" key="8">
    <source>
        <dbReference type="ARBA" id="ARBA00023004"/>
    </source>
</evidence>
<dbReference type="Proteomes" id="UP000316905">
    <property type="component" value="Unassembled WGS sequence"/>
</dbReference>
<evidence type="ECO:0000256" key="7">
    <source>
        <dbReference type="ARBA" id="ARBA00022840"/>
    </source>
</evidence>
<dbReference type="EMBL" id="VLKY01000002">
    <property type="protein sequence ID" value="TWI57461.1"/>
    <property type="molecule type" value="Genomic_DNA"/>
</dbReference>
<keyword evidence="13" id="KW-1185">Reference proteome</keyword>
<dbReference type="SMART" id="SM00382">
    <property type="entry name" value="AAA"/>
    <property type="match status" value="1"/>
</dbReference>
<comment type="caution">
    <text evidence="12">The sequence shown here is derived from an EMBL/GenBank/DDBJ whole genome shotgun (WGS) entry which is preliminary data.</text>
</comment>
<dbReference type="FunFam" id="3.40.50.300:FF:000134">
    <property type="entry name" value="Iron-enterobactin ABC transporter ATP-binding protein"/>
    <property type="match status" value="1"/>
</dbReference>
<evidence type="ECO:0000256" key="3">
    <source>
        <dbReference type="ARBA" id="ARBA00022448"/>
    </source>
</evidence>
<gene>
    <name evidence="12" type="ORF">IQ22_00677</name>
</gene>
<evidence type="ECO:0000256" key="2">
    <source>
        <dbReference type="ARBA" id="ARBA00005417"/>
    </source>
</evidence>
<dbReference type="PROSITE" id="PS50893">
    <property type="entry name" value="ABC_TRANSPORTER_2"/>
    <property type="match status" value="1"/>
</dbReference>
<keyword evidence="7 12" id="KW-0067">ATP-binding</keyword>
<protein>
    <submittedName>
        <fullName evidence="12">Iron complex transport system ATP-binding protein</fullName>
    </submittedName>
</protein>
<feature type="domain" description="ABC transporter" evidence="11">
    <location>
        <begin position="11"/>
        <end position="247"/>
    </location>
</feature>
<dbReference type="GO" id="GO:0006826">
    <property type="term" value="P:iron ion transport"/>
    <property type="evidence" value="ECO:0007669"/>
    <property type="project" value="UniProtKB-KW"/>
</dbReference>
<reference evidence="12 13" key="1">
    <citation type="journal article" date="2015" name="Stand. Genomic Sci.">
        <title>Genomic Encyclopedia of Bacterial and Archaeal Type Strains, Phase III: the genomes of soil and plant-associated and newly described type strains.</title>
        <authorList>
            <person name="Whitman W.B."/>
            <person name="Woyke T."/>
            <person name="Klenk H.P."/>
            <person name="Zhou Y."/>
            <person name="Lilburn T.G."/>
            <person name="Beck B.J."/>
            <person name="De Vos P."/>
            <person name="Vandamme P."/>
            <person name="Eisen J.A."/>
            <person name="Garrity G."/>
            <person name="Hugenholtz P."/>
            <person name="Kyrpides N.C."/>
        </authorList>
    </citation>
    <scope>NUCLEOTIDE SEQUENCE [LARGE SCALE GENOMIC DNA]</scope>
    <source>
        <strain evidence="12 13">CGMCC 1.6858</strain>
    </source>
</reference>
<dbReference type="RefSeq" id="WP_244308908.1">
    <property type="nucleotide sequence ID" value="NZ_VLKY01000002.1"/>
</dbReference>
<evidence type="ECO:0000256" key="1">
    <source>
        <dbReference type="ARBA" id="ARBA00004202"/>
    </source>
</evidence>
<dbReference type="PANTHER" id="PTHR42771:SF12">
    <property type="entry name" value="FE(3+) DICITRATE TRANSPORT ATP-BINDING PROTEIN FECE-RELATED"/>
    <property type="match status" value="1"/>
</dbReference>
<keyword evidence="4" id="KW-1003">Cell membrane</keyword>
<dbReference type="GO" id="GO:0005524">
    <property type="term" value="F:ATP binding"/>
    <property type="evidence" value="ECO:0007669"/>
    <property type="project" value="UniProtKB-KW"/>
</dbReference>
<evidence type="ECO:0000313" key="13">
    <source>
        <dbReference type="Proteomes" id="UP000316905"/>
    </source>
</evidence>
<organism evidence="12 13">
    <name type="scientific">Pseudomonas duriflava</name>
    <dbReference type="NCBI Taxonomy" id="459528"/>
    <lineage>
        <taxon>Bacteria</taxon>
        <taxon>Pseudomonadati</taxon>
        <taxon>Pseudomonadota</taxon>
        <taxon>Gammaproteobacteria</taxon>
        <taxon>Pseudomonadales</taxon>
        <taxon>Pseudomonadaceae</taxon>
        <taxon>Pseudomonas</taxon>
    </lineage>
</organism>
<dbReference type="Pfam" id="PF00005">
    <property type="entry name" value="ABC_tran"/>
    <property type="match status" value="1"/>
</dbReference>
<dbReference type="GO" id="GO:0016887">
    <property type="term" value="F:ATP hydrolysis activity"/>
    <property type="evidence" value="ECO:0007669"/>
    <property type="project" value="InterPro"/>
</dbReference>
<dbReference type="PANTHER" id="PTHR42771">
    <property type="entry name" value="IRON(3+)-HYDROXAMATE IMPORT ATP-BINDING PROTEIN FHUC"/>
    <property type="match status" value="1"/>
</dbReference>
<evidence type="ECO:0000256" key="5">
    <source>
        <dbReference type="ARBA" id="ARBA00022496"/>
    </source>
</evidence>
<accession>A0A562QL39</accession>
<evidence type="ECO:0000256" key="9">
    <source>
        <dbReference type="ARBA" id="ARBA00023065"/>
    </source>
</evidence>
<dbReference type="AlphaFoldDB" id="A0A562QL39"/>